<evidence type="ECO:0000313" key="1">
    <source>
        <dbReference type="EMBL" id="KIJ23023.1"/>
    </source>
</evidence>
<dbReference type="Proteomes" id="UP000054279">
    <property type="component" value="Unassembled WGS sequence"/>
</dbReference>
<proteinExistence type="predicted"/>
<accession>A0A0C9T2L2</accession>
<dbReference type="HOGENOM" id="CLU_2832837_0_0_1"/>
<dbReference type="AlphaFoldDB" id="A0A0C9T2L2"/>
<reference evidence="1 2" key="1">
    <citation type="submission" date="2014-06" db="EMBL/GenBank/DDBJ databases">
        <title>Evolutionary Origins and Diversification of the Mycorrhizal Mutualists.</title>
        <authorList>
            <consortium name="DOE Joint Genome Institute"/>
            <consortium name="Mycorrhizal Genomics Consortium"/>
            <person name="Kohler A."/>
            <person name="Kuo A."/>
            <person name="Nagy L.G."/>
            <person name="Floudas D."/>
            <person name="Copeland A."/>
            <person name="Barry K.W."/>
            <person name="Cichocki N."/>
            <person name="Veneault-Fourrey C."/>
            <person name="LaButti K."/>
            <person name="Lindquist E.A."/>
            <person name="Lipzen A."/>
            <person name="Lundell T."/>
            <person name="Morin E."/>
            <person name="Murat C."/>
            <person name="Riley R."/>
            <person name="Ohm R."/>
            <person name="Sun H."/>
            <person name="Tunlid A."/>
            <person name="Henrissat B."/>
            <person name="Grigoriev I.V."/>
            <person name="Hibbett D.S."/>
            <person name="Martin F."/>
        </authorList>
    </citation>
    <scope>NUCLEOTIDE SEQUENCE [LARGE SCALE GENOMIC DNA]</scope>
    <source>
        <strain evidence="1 2">SS14</strain>
    </source>
</reference>
<organism evidence="1 2">
    <name type="scientific">Sphaerobolus stellatus (strain SS14)</name>
    <dbReference type="NCBI Taxonomy" id="990650"/>
    <lineage>
        <taxon>Eukaryota</taxon>
        <taxon>Fungi</taxon>
        <taxon>Dikarya</taxon>
        <taxon>Basidiomycota</taxon>
        <taxon>Agaricomycotina</taxon>
        <taxon>Agaricomycetes</taxon>
        <taxon>Phallomycetidae</taxon>
        <taxon>Geastrales</taxon>
        <taxon>Sphaerobolaceae</taxon>
        <taxon>Sphaerobolus</taxon>
    </lineage>
</organism>
<protein>
    <submittedName>
        <fullName evidence="1">Uncharacterized protein</fullName>
    </submittedName>
</protein>
<gene>
    <name evidence="1" type="ORF">M422DRAFT_39843</name>
</gene>
<dbReference type="EMBL" id="KN837837">
    <property type="protein sequence ID" value="KIJ23023.1"/>
    <property type="molecule type" value="Genomic_DNA"/>
</dbReference>
<sequence>MPNSHHCSVNGCKNAKISCSEHYWVCKGEEGEATHEATLAFMNKKCERKIIINGAYTKCGRKRNA</sequence>
<keyword evidence="2" id="KW-1185">Reference proteome</keyword>
<name>A0A0C9T2L2_SPHS4</name>
<evidence type="ECO:0000313" key="2">
    <source>
        <dbReference type="Proteomes" id="UP000054279"/>
    </source>
</evidence>